<proteinExistence type="predicted"/>
<sequence length="146" mass="16584">MAQICSARLPFTVMSMSHRSASEVTRREWRLYLNSSAEPSDRPVGASQRQLQTKPLAWLDYAFYLRQNTGQLTQICRIAFFEAGTTPRAARLLGFQGRSTKRRNLSAPIFGRSRLGGESSGSGEYKLKRQTLNRRIKARERCAARN</sequence>
<dbReference type="Proteomes" id="UP001294444">
    <property type="component" value="Unassembled WGS sequence"/>
</dbReference>
<keyword evidence="2" id="KW-1185">Reference proteome</keyword>
<protein>
    <submittedName>
        <fullName evidence="1">Uncharacterized protein</fullName>
    </submittedName>
</protein>
<evidence type="ECO:0000313" key="2">
    <source>
        <dbReference type="Proteomes" id="UP001294444"/>
    </source>
</evidence>
<evidence type="ECO:0000313" key="1">
    <source>
        <dbReference type="EMBL" id="SNX86193.1"/>
    </source>
</evidence>
<dbReference type="EMBL" id="OAPG01000013">
    <property type="protein sequence ID" value="SNX86193.1"/>
    <property type="molecule type" value="Genomic_DNA"/>
</dbReference>
<name>A0AAJ4XPZ8_9BASI</name>
<comment type="caution">
    <text evidence="1">The sequence shown here is derived from an EMBL/GenBank/DDBJ whole genome shotgun (WGS) entry which is preliminary data.</text>
</comment>
<organism evidence="1 2">
    <name type="scientific">Melanopsichium pennsylvanicum</name>
    <dbReference type="NCBI Taxonomy" id="63383"/>
    <lineage>
        <taxon>Eukaryota</taxon>
        <taxon>Fungi</taxon>
        <taxon>Dikarya</taxon>
        <taxon>Basidiomycota</taxon>
        <taxon>Ustilaginomycotina</taxon>
        <taxon>Ustilaginomycetes</taxon>
        <taxon>Ustilaginales</taxon>
        <taxon>Ustilaginaceae</taxon>
        <taxon>Melanopsichium</taxon>
    </lineage>
</organism>
<accession>A0AAJ4XPZ8</accession>
<dbReference type="AlphaFoldDB" id="A0AAJ4XPZ8"/>
<gene>
    <name evidence="1" type="ORF">MEPE_04902</name>
</gene>
<reference evidence="1" key="1">
    <citation type="submission" date="2023-10" db="EMBL/GenBank/DDBJ databases">
        <authorList>
            <person name="Guldener U."/>
        </authorList>
    </citation>
    <scope>NUCLEOTIDE SEQUENCE</scope>
    <source>
        <strain evidence="1">Mp4</strain>
    </source>
</reference>